<evidence type="ECO:0000313" key="3">
    <source>
        <dbReference type="Proteomes" id="UP000299102"/>
    </source>
</evidence>
<feature type="compositionally biased region" description="Basic and acidic residues" evidence="1">
    <location>
        <begin position="1"/>
        <end position="13"/>
    </location>
</feature>
<feature type="compositionally biased region" description="Pro residues" evidence="1">
    <location>
        <begin position="16"/>
        <end position="26"/>
    </location>
</feature>
<dbReference type="AlphaFoldDB" id="A0A4C1X5S6"/>
<feature type="region of interest" description="Disordered" evidence="1">
    <location>
        <begin position="1"/>
        <end position="26"/>
    </location>
</feature>
<organism evidence="2 3">
    <name type="scientific">Eumeta variegata</name>
    <name type="common">Bagworm moth</name>
    <name type="synonym">Eumeta japonica</name>
    <dbReference type="NCBI Taxonomy" id="151549"/>
    <lineage>
        <taxon>Eukaryota</taxon>
        <taxon>Metazoa</taxon>
        <taxon>Ecdysozoa</taxon>
        <taxon>Arthropoda</taxon>
        <taxon>Hexapoda</taxon>
        <taxon>Insecta</taxon>
        <taxon>Pterygota</taxon>
        <taxon>Neoptera</taxon>
        <taxon>Endopterygota</taxon>
        <taxon>Lepidoptera</taxon>
        <taxon>Glossata</taxon>
        <taxon>Ditrysia</taxon>
        <taxon>Tineoidea</taxon>
        <taxon>Psychidae</taxon>
        <taxon>Oiketicinae</taxon>
        <taxon>Eumeta</taxon>
    </lineage>
</organism>
<comment type="caution">
    <text evidence="2">The sequence shown here is derived from an EMBL/GenBank/DDBJ whole genome shotgun (WGS) entry which is preliminary data.</text>
</comment>
<evidence type="ECO:0000256" key="1">
    <source>
        <dbReference type="SAM" id="MobiDB-lite"/>
    </source>
</evidence>
<dbReference type="Proteomes" id="UP000299102">
    <property type="component" value="Unassembled WGS sequence"/>
</dbReference>
<gene>
    <name evidence="2" type="ORF">EVAR_33870_1</name>
</gene>
<evidence type="ECO:0000313" key="2">
    <source>
        <dbReference type="EMBL" id="GBP58520.1"/>
    </source>
</evidence>
<dbReference type="EMBL" id="BGZK01000737">
    <property type="protein sequence ID" value="GBP58520.1"/>
    <property type="molecule type" value="Genomic_DNA"/>
</dbReference>
<reference evidence="2 3" key="1">
    <citation type="journal article" date="2019" name="Commun. Biol.">
        <title>The bagworm genome reveals a unique fibroin gene that provides high tensile strength.</title>
        <authorList>
            <person name="Kono N."/>
            <person name="Nakamura H."/>
            <person name="Ohtoshi R."/>
            <person name="Tomita M."/>
            <person name="Numata K."/>
            <person name="Arakawa K."/>
        </authorList>
    </citation>
    <scope>NUCLEOTIDE SEQUENCE [LARGE SCALE GENOMIC DNA]</scope>
</reference>
<accession>A0A4C1X5S6</accession>
<sequence>MRCDSTSRYHLKIDPPAAPRPAPAGPPYESFYMTSLNYWGRMYTGSFNSAFIGRRVNMAVRGLVAVQIRAVICGGAVSRPGLPFNVFCVHQSKEERLVCPDSSLRHV</sequence>
<name>A0A4C1X5S6_EUMVA</name>
<protein>
    <submittedName>
        <fullName evidence="2">Uncharacterized protein</fullName>
    </submittedName>
</protein>
<keyword evidence="3" id="KW-1185">Reference proteome</keyword>
<proteinExistence type="predicted"/>